<name>A0ABU4XSF2_9HYPH</name>
<sequence length="159" mass="17338">MRKQEASPAIPAPGEGKRGKEGYIGYLLRQAAGAYRLRVERALDEFAVTQPQFATLTMLSAYPGISNADLARLAVLTPQTVSVIVGNLEKAGSLVRKPHAVHGRIQHLDLSDSGRALLKKCRERVQRLERELTAGLSADEERAVRRWLVAVATADAAQL</sequence>
<protein>
    <submittedName>
        <fullName evidence="3">MarR family transcriptional regulator</fullName>
    </submittedName>
</protein>
<accession>A0ABU4XSF2</accession>
<feature type="coiled-coil region" evidence="1">
    <location>
        <begin position="111"/>
        <end position="138"/>
    </location>
</feature>
<evidence type="ECO:0000256" key="1">
    <source>
        <dbReference type="SAM" id="Coils"/>
    </source>
</evidence>
<dbReference type="Proteomes" id="UP001287059">
    <property type="component" value="Unassembled WGS sequence"/>
</dbReference>
<keyword evidence="4" id="KW-1185">Reference proteome</keyword>
<dbReference type="EMBL" id="JAVIIW010000003">
    <property type="protein sequence ID" value="MDX8477640.1"/>
    <property type="molecule type" value="Genomic_DNA"/>
</dbReference>
<evidence type="ECO:0000313" key="3">
    <source>
        <dbReference type="EMBL" id="MDX8477640.1"/>
    </source>
</evidence>
<dbReference type="PROSITE" id="PS50995">
    <property type="entry name" value="HTH_MARR_2"/>
    <property type="match status" value="1"/>
</dbReference>
<organism evidence="3 4">
    <name type="scientific">Mesorhizobium album</name>
    <dbReference type="NCBI Taxonomy" id="3072314"/>
    <lineage>
        <taxon>Bacteria</taxon>
        <taxon>Pseudomonadati</taxon>
        <taxon>Pseudomonadota</taxon>
        <taxon>Alphaproteobacteria</taxon>
        <taxon>Hyphomicrobiales</taxon>
        <taxon>Phyllobacteriaceae</taxon>
        <taxon>Mesorhizobium</taxon>
    </lineage>
</organism>
<dbReference type="Gene3D" id="1.10.10.10">
    <property type="entry name" value="Winged helix-like DNA-binding domain superfamily/Winged helix DNA-binding domain"/>
    <property type="match status" value="1"/>
</dbReference>
<proteinExistence type="predicted"/>
<evidence type="ECO:0000259" key="2">
    <source>
        <dbReference type="PROSITE" id="PS50995"/>
    </source>
</evidence>
<dbReference type="SMART" id="SM00347">
    <property type="entry name" value="HTH_MARR"/>
    <property type="match status" value="1"/>
</dbReference>
<dbReference type="InterPro" id="IPR000835">
    <property type="entry name" value="HTH_MarR-typ"/>
</dbReference>
<dbReference type="PANTHER" id="PTHR33164">
    <property type="entry name" value="TRANSCRIPTIONAL REGULATOR, MARR FAMILY"/>
    <property type="match status" value="1"/>
</dbReference>
<reference evidence="3 4" key="1">
    <citation type="submission" date="2023-08" db="EMBL/GenBank/DDBJ databases">
        <title>Implementing the SeqCode for naming new Mesorhizobium species isolated from Vachellia karroo root nodules.</title>
        <authorList>
            <person name="Van Lill M."/>
        </authorList>
    </citation>
    <scope>NUCLEOTIDE SEQUENCE [LARGE SCALE GENOMIC DNA]</scope>
    <source>
        <strain evidence="3 4">VK24D</strain>
    </source>
</reference>
<dbReference type="PANTHER" id="PTHR33164:SF43">
    <property type="entry name" value="HTH-TYPE TRANSCRIPTIONAL REPRESSOR YETL"/>
    <property type="match status" value="1"/>
</dbReference>
<dbReference type="InterPro" id="IPR036388">
    <property type="entry name" value="WH-like_DNA-bd_sf"/>
</dbReference>
<gene>
    <name evidence="3" type="ORF">RFN28_03990</name>
</gene>
<dbReference type="Pfam" id="PF12802">
    <property type="entry name" value="MarR_2"/>
    <property type="match status" value="1"/>
</dbReference>
<keyword evidence="1" id="KW-0175">Coiled coil</keyword>
<dbReference type="SUPFAM" id="SSF46785">
    <property type="entry name" value="Winged helix' DNA-binding domain"/>
    <property type="match status" value="1"/>
</dbReference>
<feature type="domain" description="HTH marR-type" evidence="2">
    <location>
        <begin position="21"/>
        <end position="153"/>
    </location>
</feature>
<comment type="caution">
    <text evidence="3">The sequence shown here is derived from an EMBL/GenBank/DDBJ whole genome shotgun (WGS) entry which is preliminary data.</text>
</comment>
<evidence type="ECO:0000313" key="4">
    <source>
        <dbReference type="Proteomes" id="UP001287059"/>
    </source>
</evidence>
<dbReference type="InterPro" id="IPR036390">
    <property type="entry name" value="WH_DNA-bd_sf"/>
</dbReference>
<dbReference type="InterPro" id="IPR039422">
    <property type="entry name" value="MarR/SlyA-like"/>
</dbReference>
<dbReference type="RefSeq" id="WP_320286073.1">
    <property type="nucleotide sequence ID" value="NZ_JAVIIW010000003.1"/>
</dbReference>